<organism evidence="3">
    <name type="scientific">uncultured Nitrospirota bacterium</name>
    <dbReference type="NCBI Taxonomy" id="170969"/>
    <lineage>
        <taxon>Bacteria</taxon>
        <taxon>Pseudomonadati</taxon>
        <taxon>Nitrospirota</taxon>
        <taxon>environmental samples</taxon>
    </lineage>
</organism>
<evidence type="ECO:0000256" key="2">
    <source>
        <dbReference type="SAM" id="MobiDB-lite"/>
    </source>
</evidence>
<dbReference type="PANTHER" id="PTHR12697">
    <property type="entry name" value="PBS LYASE HEAT-LIKE PROTEIN"/>
    <property type="match status" value="1"/>
</dbReference>
<dbReference type="InterPro" id="IPR016024">
    <property type="entry name" value="ARM-type_fold"/>
</dbReference>
<dbReference type="Pfam" id="PF13646">
    <property type="entry name" value="HEAT_2"/>
    <property type="match status" value="2"/>
</dbReference>
<name>A0A142BTY1_9BACT</name>
<proteinExistence type="predicted"/>
<protein>
    <submittedName>
        <fullName evidence="3">Magnetosome protein Mad23</fullName>
    </submittedName>
</protein>
<dbReference type="InterPro" id="IPR011989">
    <property type="entry name" value="ARM-like"/>
</dbReference>
<reference evidence="3" key="1">
    <citation type="submission" date="2015-12" db="EMBL/GenBank/DDBJ databases">
        <authorList>
            <person name="Shamseldin A."/>
            <person name="Moawad H."/>
            <person name="Abd El-Rahim W.M."/>
            <person name="Sadowsky M.J."/>
        </authorList>
    </citation>
    <scope>NUCLEOTIDE SEQUENCE</scope>
</reference>
<accession>A0A142BTY1</accession>
<sequence>MQEEGQRKGFMGGIARALNYTGSFIVSAYDVSADFTIAVYNQLKKTPELLKMTPELMKKTMELASKTNDLVAGGISKIKFKQDESGELENKIAVYEEKIKDLFYEIGQEGATAEKLESEKAKKLISDVKEYEKEIQRLKGRITELDEIKKIEQLKKKEKKDEEKKSSESKLTKKKLKHVDTHVVNTNIKSKTDKAIKHGEFDTDSDRAIFSKIAADLLDSDMEIKILAAAELGKMSNKAAVPILLEVVNYNNPFLTTEVVNSLTNIGDTQATELFVDLLTDPAYRVRLSSLRGLYKLGEGQQINQILTDSLKDEHPEIRRMAATYIGWKDITDAVPSLVQSLNDKDPKVRKAAVITLSSLKNKTAVLPMMRLLGDDSVEIREKTLESLNILTGESITFDTQLSGKDLAKAIEDLKDWWQKEKLGKIESLDLPVEDVLEVQEYVEDSPQTQAQVQEPAEASATTETHESITEAVLEAIADTEETAATETKDDSTLSVLQLSNLTKSEIIAMCNQRGIECDDTFTKTELIELYLK</sequence>
<dbReference type="SUPFAM" id="SSF48371">
    <property type="entry name" value="ARM repeat"/>
    <property type="match status" value="1"/>
</dbReference>
<feature type="coiled-coil region" evidence="1">
    <location>
        <begin position="78"/>
        <end position="148"/>
    </location>
</feature>
<dbReference type="Gene3D" id="1.25.10.10">
    <property type="entry name" value="Leucine-rich Repeat Variant"/>
    <property type="match status" value="2"/>
</dbReference>
<dbReference type="AlphaFoldDB" id="A0A142BTY1"/>
<dbReference type="SMART" id="SM00567">
    <property type="entry name" value="EZ_HEAT"/>
    <property type="match status" value="4"/>
</dbReference>
<dbReference type="InterPro" id="IPR004155">
    <property type="entry name" value="PBS_lyase_HEAT"/>
</dbReference>
<dbReference type="GO" id="GO:0016491">
    <property type="term" value="F:oxidoreductase activity"/>
    <property type="evidence" value="ECO:0007669"/>
    <property type="project" value="TreeGrafter"/>
</dbReference>
<feature type="region of interest" description="Disordered" evidence="2">
    <location>
        <begin position="447"/>
        <end position="466"/>
    </location>
</feature>
<dbReference type="PANTHER" id="PTHR12697:SF5">
    <property type="entry name" value="DEOXYHYPUSINE HYDROXYLASE"/>
    <property type="match status" value="1"/>
</dbReference>
<evidence type="ECO:0000256" key="1">
    <source>
        <dbReference type="SAM" id="Coils"/>
    </source>
</evidence>
<dbReference type="EMBL" id="KU221505">
    <property type="protein sequence ID" value="AMP41569.1"/>
    <property type="molecule type" value="Genomic_DNA"/>
</dbReference>
<keyword evidence="1" id="KW-0175">Coiled coil</keyword>
<evidence type="ECO:0000313" key="3">
    <source>
        <dbReference type="EMBL" id="AMP41569.1"/>
    </source>
</evidence>